<dbReference type="InterPro" id="IPR001404">
    <property type="entry name" value="Hsp90_fam"/>
</dbReference>
<dbReference type="InterPro" id="IPR037196">
    <property type="entry name" value="HSP90_C"/>
</dbReference>
<dbReference type="CDD" id="cd16927">
    <property type="entry name" value="HATPase_Hsp90-like"/>
    <property type="match status" value="1"/>
</dbReference>
<evidence type="ECO:0000256" key="3">
    <source>
        <dbReference type="ARBA" id="ARBA00022840"/>
    </source>
</evidence>
<dbReference type="NCBIfam" id="NF003555">
    <property type="entry name" value="PRK05218.1"/>
    <property type="match status" value="1"/>
</dbReference>
<evidence type="ECO:0000256" key="4">
    <source>
        <dbReference type="ARBA" id="ARBA00023186"/>
    </source>
</evidence>
<evidence type="ECO:0000313" key="9">
    <source>
        <dbReference type="Proteomes" id="UP001498398"/>
    </source>
</evidence>
<dbReference type="SUPFAM" id="SSF54211">
    <property type="entry name" value="Ribosomal protein S5 domain 2-like"/>
    <property type="match status" value="1"/>
</dbReference>
<name>A0ABR1JWP3_9AGAR</name>
<sequence length="700" mass="79723">MSQPETFGFQAEISQLLDLIINTFYSNKEIFLREIISNASDALDKIRYASLTDPSVLDTEKELFIRITPDKERKVLDIRDTGIGMTKADMVNNLGTIAKSGTKGFMEALSSGADISMIGQFGVGFYSAYLVAERVQVISKHNDDEQYIWESAAGGTFTITPDTINPPLGRGTVIRLFLKEDQLEYLEEKKIKDIVKKHSEFISYPIQLVVTKEVEKEVEDEEEEAKEDEEKPKIEEVEDEEDKPKEKKTKKIKEVESSTEELNKTKPIWTRNPNDITQEEYAAFYKSLTNDWEDHLAVKHFSVEGQLEFKAILFIPKRAPFDLFESKKKRNNIKLYVRRVFIMDDCEDLIPEYLNFVKGIVDSEDLPLNISRETLQQNKILKVIRKNIVKKCMDLFSEIAEDKDNFAKFYEAFGKNLKLGIHEDAQNRSKLAEFLRFYSTKASDEQTSLKDYITRMPEVQKSIYYLTGESLAAVRDSPFLEVLKKKGFEVLLLVDPIDEYAITQLKEFDGKKLICVSKEGLELEETEEEKKAREAEEAEFKELCSVVKEALGDKVEKVVVSNRITDSPCVLVTGQFGWSSNMERIMKAQALRDSSMSSYMASKKTLELNPHNPIVKELKRKVAEDKADKSVRDLTYLLFETALLTSGFTLDEPASFAKRIHRMISLGLDVDEEEESAPAASTDAPAPSEGASTSAMEEID</sequence>
<keyword evidence="5" id="KW-0175">Coiled coil</keyword>
<gene>
    <name evidence="8" type="primary">HSP82</name>
    <name evidence="8" type="ORF">VKT23_005105</name>
</gene>
<accession>A0ABR1JWP3</accession>
<evidence type="ECO:0000256" key="5">
    <source>
        <dbReference type="SAM" id="Coils"/>
    </source>
</evidence>
<dbReference type="Proteomes" id="UP001498398">
    <property type="component" value="Unassembled WGS sequence"/>
</dbReference>
<dbReference type="Gene3D" id="1.20.120.790">
    <property type="entry name" value="Heat shock protein 90, C-terminal domain"/>
    <property type="match status" value="1"/>
</dbReference>
<dbReference type="Pfam" id="PF02518">
    <property type="entry name" value="HATPase_c"/>
    <property type="match status" value="1"/>
</dbReference>
<feature type="compositionally biased region" description="Acidic residues" evidence="6">
    <location>
        <begin position="218"/>
        <end position="227"/>
    </location>
</feature>
<feature type="domain" description="Histidine kinase/HSP90-like ATPase" evidence="7">
    <location>
        <begin position="27"/>
        <end position="165"/>
    </location>
</feature>
<dbReference type="EMBL" id="JBANRG010000005">
    <property type="protein sequence ID" value="KAK7466382.1"/>
    <property type="molecule type" value="Genomic_DNA"/>
</dbReference>
<dbReference type="SMART" id="SM00387">
    <property type="entry name" value="HATPase_c"/>
    <property type="match status" value="1"/>
</dbReference>
<reference evidence="8 9" key="1">
    <citation type="submission" date="2024-01" db="EMBL/GenBank/DDBJ databases">
        <title>A draft genome for the cacao thread blight pathogen Marasmiellus scandens.</title>
        <authorList>
            <person name="Baruah I.K."/>
            <person name="Leung J."/>
            <person name="Bukari Y."/>
            <person name="Amoako-Attah I."/>
            <person name="Meinhardt L.W."/>
            <person name="Bailey B.A."/>
            <person name="Cohen S.P."/>
        </authorList>
    </citation>
    <scope>NUCLEOTIDE SEQUENCE [LARGE SCALE GENOMIC DNA]</scope>
    <source>
        <strain evidence="8 9">GH-19</strain>
    </source>
</reference>
<comment type="similarity">
    <text evidence="1">Belongs to the heat shock protein 90 family.</text>
</comment>
<feature type="coiled-coil region" evidence="5">
    <location>
        <begin position="516"/>
        <end position="543"/>
    </location>
</feature>
<dbReference type="InterPro" id="IPR003594">
    <property type="entry name" value="HATPase_dom"/>
</dbReference>
<feature type="region of interest" description="Disordered" evidence="6">
    <location>
        <begin position="671"/>
        <end position="700"/>
    </location>
</feature>
<dbReference type="SUPFAM" id="SSF110942">
    <property type="entry name" value="HSP90 C-terminal domain"/>
    <property type="match status" value="1"/>
</dbReference>
<evidence type="ECO:0000313" key="8">
    <source>
        <dbReference type="EMBL" id="KAK7466382.1"/>
    </source>
</evidence>
<dbReference type="Gene3D" id="3.40.50.11260">
    <property type="match status" value="1"/>
</dbReference>
<proteinExistence type="inferred from homology"/>
<dbReference type="Gene3D" id="3.30.565.10">
    <property type="entry name" value="Histidine kinase-like ATPase, C-terminal domain"/>
    <property type="match status" value="1"/>
</dbReference>
<dbReference type="SUPFAM" id="SSF55874">
    <property type="entry name" value="ATPase domain of HSP90 chaperone/DNA topoisomerase II/histidine kinase"/>
    <property type="match status" value="1"/>
</dbReference>
<feature type="compositionally biased region" description="Low complexity" evidence="6">
    <location>
        <begin position="677"/>
        <end position="689"/>
    </location>
</feature>
<evidence type="ECO:0000256" key="6">
    <source>
        <dbReference type="SAM" id="MobiDB-lite"/>
    </source>
</evidence>
<feature type="compositionally biased region" description="Polar residues" evidence="6">
    <location>
        <begin position="690"/>
        <end position="700"/>
    </location>
</feature>
<evidence type="ECO:0000259" key="7">
    <source>
        <dbReference type="SMART" id="SM00387"/>
    </source>
</evidence>
<keyword evidence="3" id="KW-0067">ATP-binding</keyword>
<dbReference type="InterPro" id="IPR019805">
    <property type="entry name" value="Heat_shock_protein_90_CS"/>
</dbReference>
<dbReference type="InterPro" id="IPR036890">
    <property type="entry name" value="HATPase_C_sf"/>
</dbReference>
<organism evidence="8 9">
    <name type="scientific">Marasmiellus scandens</name>
    <dbReference type="NCBI Taxonomy" id="2682957"/>
    <lineage>
        <taxon>Eukaryota</taxon>
        <taxon>Fungi</taxon>
        <taxon>Dikarya</taxon>
        <taxon>Basidiomycota</taxon>
        <taxon>Agaricomycotina</taxon>
        <taxon>Agaricomycetes</taxon>
        <taxon>Agaricomycetidae</taxon>
        <taxon>Agaricales</taxon>
        <taxon>Marasmiineae</taxon>
        <taxon>Omphalotaceae</taxon>
        <taxon>Marasmiellus</taxon>
    </lineage>
</organism>
<comment type="caution">
    <text evidence="8">The sequence shown here is derived from an EMBL/GenBank/DDBJ whole genome shotgun (WGS) entry which is preliminary data.</text>
</comment>
<dbReference type="PRINTS" id="PR00775">
    <property type="entry name" value="HEATSHOCK90"/>
</dbReference>
<dbReference type="HAMAP" id="MF_00505">
    <property type="entry name" value="HSP90"/>
    <property type="match status" value="1"/>
</dbReference>
<dbReference type="PROSITE" id="PS00298">
    <property type="entry name" value="HSP90"/>
    <property type="match status" value="1"/>
</dbReference>
<evidence type="ECO:0000256" key="2">
    <source>
        <dbReference type="ARBA" id="ARBA00022741"/>
    </source>
</evidence>
<dbReference type="InterPro" id="IPR020568">
    <property type="entry name" value="Ribosomal_Su5_D2-typ_SF"/>
</dbReference>
<feature type="region of interest" description="Disordered" evidence="6">
    <location>
        <begin position="218"/>
        <end position="254"/>
    </location>
</feature>
<keyword evidence="9" id="KW-1185">Reference proteome</keyword>
<dbReference type="Gene3D" id="3.30.230.80">
    <property type="match status" value="1"/>
</dbReference>
<keyword evidence="2" id="KW-0547">Nucleotide-binding</keyword>
<keyword evidence="4" id="KW-0143">Chaperone</keyword>
<protein>
    <submittedName>
        <fullName evidence="8">Hsp90 chaperone hsp82</fullName>
    </submittedName>
</protein>
<dbReference type="PIRSF" id="PIRSF002583">
    <property type="entry name" value="Hsp90"/>
    <property type="match status" value="1"/>
</dbReference>
<evidence type="ECO:0000256" key="1">
    <source>
        <dbReference type="ARBA" id="ARBA00008239"/>
    </source>
</evidence>
<dbReference type="PANTHER" id="PTHR11528">
    <property type="entry name" value="HEAT SHOCK PROTEIN 90 FAMILY MEMBER"/>
    <property type="match status" value="1"/>
</dbReference>
<dbReference type="InterPro" id="IPR020575">
    <property type="entry name" value="Hsp90_N"/>
</dbReference>
<dbReference type="Pfam" id="PF00183">
    <property type="entry name" value="HSP90"/>
    <property type="match status" value="1"/>
</dbReference>